<evidence type="ECO:0000313" key="3">
    <source>
        <dbReference type="Proteomes" id="UP000575068"/>
    </source>
</evidence>
<evidence type="ECO:0000313" key="2">
    <source>
        <dbReference type="EMBL" id="MBB4641827.1"/>
    </source>
</evidence>
<keyword evidence="1" id="KW-0732">Signal</keyword>
<feature type="chain" id="PRO_5032678146" evidence="1">
    <location>
        <begin position="34"/>
        <end position="1401"/>
    </location>
</feature>
<feature type="signal peptide" evidence="1">
    <location>
        <begin position="1"/>
        <end position="33"/>
    </location>
</feature>
<dbReference type="EMBL" id="JACHOV010000007">
    <property type="protein sequence ID" value="MBB4641827.1"/>
    <property type="molecule type" value="Genomic_DNA"/>
</dbReference>
<dbReference type="Gene3D" id="2.160.20.10">
    <property type="entry name" value="Single-stranded right-handed beta-helix, Pectin lyase-like"/>
    <property type="match status" value="1"/>
</dbReference>
<proteinExistence type="predicted"/>
<dbReference type="Proteomes" id="UP000575068">
    <property type="component" value="Unassembled WGS sequence"/>
</dbReference>
<dbReference type="RefSeq" id="WP_184475609.1">
    <property type="nucleotide sequence ID" value="NZ_JACHOV010000007.1"/>
</dbReference>
<dbReference type="InterPro" id="IPR012334">
    <property type="entry name" value="Pectin_lyas_fold"/>
</dbReference>
<comment type="caution">
    <text evidence="2">The sequence shown here is derived from an EMBL/GenBank/DDBJ whole genome shotgun (WGS) entry which is preliminary data.</text>
</comment>
<gene>
    <name evidence="2" type="ORF">HNQ99_002140</name>
</gene>
<protein>
    <submittedName>
        <fullName evidence="2">Filamentous hemagglutinin family protein</fullName>
    </submittedName>
</protein>
<name>A0A840HW29_9SPHN</name>
<accession>A0A840HW29</accession>
<evidence type="ECO:0000256" key="1">
    <source>
        <dbReference type="SAM" id="SignalP"/>
    </source>
</evidence>
<keyword evidence="3" id="KW-1185">Reference proteome</keyword>
<organism evidence="2 3">
    <name type="scientific">Rhizorhapis suberifaciens</name>
    <name type="common">corky root of lettuce</name>
    <dbReference type="NCBI Taxonomy" id="13656"/>
    <lineage>
        <taxon>Bacteria</taxon>
        <taxon>Pseudomonadati</taxon>
        <taxon>Pseudomonadota</taxon>
        <taxon>Alphaproteobacteria</taxon>
        <taxon>Sphingomonadales</taxon>
        <taxon>Sphingomonadaceae</taxon>
        <taxon>Rhizorhapis</taxon>
    </lineage>
</organism>
<sequence length="1401" mass="136121">MMRSALFQSRNRKAAALLNGCALALALSTLAKAPQAQGQAFQGTPTIVSGSVSISQGSTVDTITLGSSQAVIDWQPSDTAGTGTVNFLPNGSTAIFQDPSGSTNFTVLNRILPVDGGGNPTLRPVAFNGTVQSQLGNGPGGAVWFYSPGGIIAGPTAVFDVGSLVLTTNAIDTSGPGLFGAGGEIRFAGTSGSTSRVTIQPGAQINALAAGSYVALVAPLVEQRGTVNVNGSVAYVGAEAANITINNGLFDISIGTGTTNANGVIHTGTTNLTPDAGPQRAFLAAVPKNSALTMLLTGNFGYSPAASAATQDSAVILSAGHDILGGQSLGIRNSTTSANANISIGNSSFVSNVDGRASGSTTVNPTSSGTISFGGNANFKAVTSITAGVDSGETIDVTGDLSLDAGFAGVGGISTLFANGTGQVTVGGALTLGSSATGLDNFATGGTGGNATGGTSEIRTDGGDISAANIQLFSTATAGVGEGSSGDATGGTVRIAMTGGTVSAGDLQMDVSAGTQFSSLPIPINGGSNAGGTAQISVNGGTLNLDTMSIFARASGGNAEPGGIAGAANGGDVNISTSNLGQFILTGCANGNCEITAQAEGGRGPVGGNGTGGDIVITAQDGIFASDGPIFISANGYGGSELTGGTAGNGTGGSVLLELLTGGSNSAAMTFGDLSISADGIGMPGEYFGEGVGGTGRGGSVRIDVLSGLLSAQSISMTADGLGGEAGESPGPAAFIAGSGFGGQAIFNLNGGFADIVGLLEISAIGTGGFARAPSSAGNLMSPGGVGTGGTSQLILADGTLSAGDISVDASGRGGNTDAVTDDNATSGGAGFGGTAQVDLNAGASLTTTSLEILANGQGGIGGDSFGFGNSGSGGDGLGGLASFDAQDASYTVGALTLESEGIGGAAGTGGSGLSGTVGNGTGGFVRVTNADTAAATGARALGSLTLDVSGSGMTIRSGRMEISDTASFAGGSLATGNLTAMGLGSAANASSGFYYTSRGNVTLDAVSAPVIDIDALGTATVNGLLSGNGISIASSDIVIGSGAQIGSRIGTVSLELANNDDSRPTYMGGLDNSSGYSLSAAEMLRLFSNAISITGPRLAASSTADLIVDGFTLGAGSGGNLGPSGILSISTPGKLRVVGAVRLTDFNAGNLFDLTAGDTLEVIAGLGSIDMRNVNGGLTGLLRLASDDVIVATAAAITDVGNAATMGMINNRLALNDGVVLDEGALRAGTISFDIANGLYIQNLGASDAIADRRGFTANNIIISAETDRTRIAINGRLVGSSGSFVSGADVIPATSVSGGFDPRSTINGCFIANPSLCGAVTGIDDGLTPPPHDEIREPLDPADTGTPSDLFPTIVVELKDFQPFGYPPLIDEPVTGAGNDDLWMPSCDGAAETSGCAQH</sequence>
<reference evidence="2 3" key="1">
    <citation type="submission" date="2020-08" db="EMBL/GenBank/DDBJ databases">
        <title>Genomic Encyclopedia of Type Strains, Phase IV (KMG-IV): sequencing the most valuable type-strain genomes for metagenomic binning, comparative biology and taxonomic classification.</title>
        <authorList>
            <person name="Goeker M."/>
        </authorList>
    </citation>
    <scope>NUCLEOTIDE SEQUENCE [LARGE SCALE GENOMIC DNA]</scope>
    <source>
        <strain evidence="2 3">DSM 7465</strain>
    </source>
</reference>